<dbReference type="OrthoDB" id="4206214at2759"/>
<dbReference type="InterPro" id="IPR038279">
    <property type="entry name" value="Ndc10_dom2_sf"/>
</dbReference>
<gene>
    <name evidence="1" type="ORF">BCV72DRAFT_271340</name>
</gene>
<proteinExistence type="predicted"/>
<evidence type="ECO:0000313" key="1">
    <source>
        <dbReference type="EMBL" id="ORE08764.1"/>
    </source>
</evidence>
<dbReference type="Proteomes" id="UP000242414">
    <property type="component" value="Unassembled WGS sequence"/>
</dbReference>
<feature type="non-terminal residue" evidence="1">
    <location>
        <position position="90"/>
    </location>
</feature>
<sequence length="90" mass="9881">MKKVSSYFLAEKNGPLGCRDKLCFLISHAMLCGSQTALGMQFADLFSLVLENQGISGCIALVTTITFEKTSQHGKIEYGSSVRYHDIEVC</sequence>
<dbReference type="AlphaFoldDB" id="A0A1X0R9W1"/>
<dbReference type="GO" id="GO:0003677">
    <property type="term" value="F:DNA binding"/>
    <property type="evidence" value="ECO:0007669"/>
    <property type="project" value="InterPro"/>
</dbReference>
<reference evidence="1" key="1">
    <citation type="journal article" date="2016" name="Proc. Natl. Acad. Sci. U.S.A.">
        <title>Lipid metabolic changes in an early divergent fungus govern the establishment of a mutualistic symbiosis with endobacteria.</title>
        <authorList>
            <person name="Lastovetsky O.A."/>
            <person name="Gaspar M.L."/>
            <person name="Mondo S.J."/>
            <person name="LaButti K.M."/>
            <person name="Sandor L."/>
            <person name="Grigoriev I.V."/>
            <person name="Henry S.A."/>
            <person name="Pawlowska T.E."/>
        </authorList>
    </citation>
    <scope>NUCLEOTIDE SEQUENCE [LARGE SCALE GENOMIC DNA]</scope>
    <source>
        <strain evidence="1">ATCC 52814</strain>
    </source>
</reference>
<dbReference type="VEuPathDB" id="FungiDB:BCV72DRAFT_271340"/>
<dbReference type="EMBL" id="KV921884">
    <property type="protein sequence ID" value="ORE08764.1"/>
    <property type="molecule type" value="Genomic_DNA"/>
</dbReference>
<accession>A0A1X0R9W1</accession>
<organism evidence="1">
    <name type="scientific">Rhizopus microsporus var. microsporus</name>
    <dbReference type="NCBI Taxonomy" id="86635"/>
    <lineage>
        <taxon>Eukaryota</taxon>
        <taxon>Fungi</taxon>
        <taxon>Fungi incertae sedis</taxon>
        <taxon>Mucoromycota</taxon>
        <taxon>Mucoromycotina</taxon>
        <taxon>Mucoromycetes</taxon>
        <taxon>Mucorales</taxon>
        <taxon>Mucorineae</taxon>
        <taxon>Rhizopodaceae</taxon>
        <taxon>Rhizopus</taxon>
    </lineage>
</organism>
<name>A0A1X0R9W1_RHIZD</name>
<dbReference type="Gene3D" id="1.10.443.20">
    <property type="entry name" value="Centromere DNA-binding protein complex CBF3 subunit, domain 2"/>
    <property type="match status" value="1"/>
</dbReference>
<protein>
    <submittedName>
        <fullName evidence="1">Uncharacterized protein</fullName>
    </submittedName>
</protein>